<dbReference type="EMBL" id="BBNQ01000002">
    <property type="protein sequence ID" value="GAL61209.1"/>
    <property type="molecule type" value="Genomic_DNA"/>
</dbReference>
<comment type="caution">
    <text evidence="1">The sequence shown here is derived from an EMBL/GenBank/DDBJ whole genome shotgun (WGS) entry which is preliminary data.</text>
</comment>
<dbReference type="AlphaFoldDB" id="A0A090VCS5"/>
<evidence type="ECO:0000313" key="2">
    <source>
        <dbReference type="Proteomes" id="UP000029644"/>
    </source>
</evidence>
<gene>
    <name evidence="1" type="ORF">JCM19300_4155</name>
</gene>
<protein>
    <submittedName>
        <fullName evidence="1">Uncharacterized protein</fullName>
    </submittedName>
</protein>
<sequence>MCKNTVSTNYNFNLQEENNAGVHIDIKRIGGNLILIYNQGYSLIFSQKRYKLS</sequence>
<evidence type="ECO:0000313" key="1">
    <source>
        <dbReference type="EMBL" id="GAL61209.1"/>
    </source>
</evidence>
<name>A0A090VCS5_9FLAO</name>
<proteinExistence type="predicted"/>
<organism evidence="1 2">
    <name type="scientific">Algibacter lectus</name>
    <dbReference type="NCBI Taxonomy" id="221126"/>
    <lineage>
        <taxon>Bacteria</taxon>
        <taxon>Pseudomonadati</taxon>
        <taxon>Bacteroidota</taxon>
        <taxon>Flavobacteriia</taxon>
        <taxon>Flavobacteriales</taxon>
        <taxon>Flavobacteriaceae</taxon>
        <taxon>Algibacter</taxon>
    </lineage>
</organism>
<dbReference type="Proteomes" id="UP000029644">
    <property type="component" value="Unassembled WGS sequence"/>
</dbReference>
<accession>A0A090VCS5</accession>
<reference evidence="1 2" key="1">
    <citation type="journal article" date="2014" name="Genome Announc.">
        <title>Draft Genome Sequences of Marine Flavobacterium Algibacter lectus Strains SS8 and NR4.</title>
        <authorList>
            <person name="Takatani N."/>
            <person name="Nakanishi M."/>
            <person name="Meirelles P."/>
            <person name="Mino S."/>
            <person name="Suda W."/>
            <person name="Oshima K."/>
            <person name="Hattori M."/>
            <person name="Ohkuma M."/>
            <person name="Hosokawa M."/>
            <person name="Miyashita K."/>
            <person name="Thompson F.L."/>
            <person name="Niwa A."/>
            <person name="Sawabe T."/>
            <person name="Sawabe T."/>
        </authorList>
    </citation>
    <scope>NUCLEOTIDE SEQUENCE [LARGE SCALE GENOMIC DNA]</scope>
    <source>
        <strain evidence="1 2">JCM 19300</strain>
    </source>
</reference>